<evidence type="ECO:0000313" key="5">
    <source>
        <dbReference type="EMBL" id="ANW96204.1"/>
    </source>
</evidence>
<dbReference type="Pfam" id="PF12833">
    <property type="entry name" value="HTH_18"/>
    <property type="match status" value="1"/>
</dbReference>
<evidence type="ECO:0000259" key="4">
    <source>
        <dbReference type="PROSITE" id="PS01124"/>
    </source>
</evidence>
<dbReference type="KEGG" id="wfu:AXE80_07900"/>
<gene>
    <name evidence="5" type="ORF">AXE80_07900</name>
</gene>
<dbReference type="InterPro" id="IPR018060">
    <property type="entry name" value="HTH_AraC"/>
</dbReference>
<dbReference type="PANTHER" id="PTHR47893">
    <property type="entry name" value="REGULATORY PROTEIN PCHR"/>
    <property type="match status" value="1"/>
</dbReference>
<reference evidence="5 6" key="1">
    <citation type="submission" date="2016-02" db="EMBL/GenBank/DDBJ databases">
        <authorList>
            <person name="Wen L."/>
            <person name="He K."/>
            <person name="Yang H."/>
        </authorList>
    </citation>
    <scope>NUCLEOTIDE SEQUENCE [LARGE SCALE GENOMIC DNA]</scope>
    <source>
        <strain evidence="5 6">CZ1127</strain>
    </source>
</reference>
<evidence type="ECO:0000256" key="3">
    <source>
        <dbReference type="ARBA" id="ARBA00023163"/>
    </source>
</evidence>
<dbReference type="InterPro" id="IPR020449">
    <property type="entry name" value="Tscrpt_reg_AraC-type_HTH"/>
</dbReference>
<dbReference type="Gene3D" id="1.10.10.60">
    <property type="entry name" value="Homeodomain-like"/>
    <property type="match status" value="1"/>
</dbReference>
<dbReference type="SMART" id="SM00342">
    <property type="entry name" value="HTH_ARAC"/>
    <property type="match status" value="1"/>
</dbReference>
<feature type="domain" description="HTH araC/xylS-type" evidence="4">
    <location>
        <begin position="200"/>
        <end position="298"/>
    </location>
</feature>
<dbReference type="GO" id="GO:0003700">
    <property type="term" value="F:DNA-binding transcription factor activity"/>
    <property type="evidence" value="ECO:0007669"/>
    <property type="project" value="InterPro"/>
</dbReference>
<dbReference type="SUPFAM" id="SSF46689">
    <property type="entry name" value="Homeodomain-like"/>
    <property type="match status" value="1"/>
</dbReference>
<dbReference type="EMBL" id="CP014224">
    <property type="protein sequence ID" value="ANW96204.1"/>
    <property type="molecule type" value="Genomic_DNA"/>
</dbReference>
<dbReference type="AlphaFoldDB" id="A0A1B1Y642"/>
<dbReference type="PROSITE" id="PS01124">
    <property type="entry name" value="HTH_ARAC_FAMILY_2"/>
    <property type="match status" value="1"/>
</dbReference>
<dbReference type="RefSeq" id="WP_068826082.1">
    <property type="nucleotide sequence ID" value="NZ_CP014224.1"/>
</dbReference>
<dbReference type="OrthoDB" id="799767at2"/>
<dbReference type="InterPro" id="IPR018062">
    <property type="entry name" value="HTH_AraC-typ_CS"/>
</dbReference>
<dbReference type="PANTHER" id="PTHR47893:SF1">
    <property type="entry name" value="REGULATORY PROTEIN PCHR"/>
    <property type="match status" value="1"/>
</dbReference>
<dbReference type="Proteomes" id="UP000092967">
    <property type="component" value="Chromosome"/>
</dbReference>
<dbReference type="STRING" id="1790137.AXE80_07900"/>
<dbReference type="InterPro" id="IPR009057">
    <property type="entry name" value="Homeodomain-like_sf"/>
</dbReference>
<dbReference type="InterPro" id="IPR053142">
    <property type="entry name" value="PchR_regulatory_protein"/>
</dbReference>
<protein>
    <recommendedName>
        <fullName evidence="4">HTH araC/xylS-type domain-containing protein</fullName>
    </recommendedName>
</protein>
<evidence type="ECO:0000256" key="1">
    <source>
        <dbReference type="ARBA" id="ARBA00023015"/>
    </source>
</evidence>
<keyword evidence="3" id="KW-0804">Transcription</keyword>
<proteinExistence type="predicted"/>
<keyword evidence="1" id="KW-0805">Transcription regulation</keyword>
<dbReference type="GO" id="GO:0043565">
    <property type="term" value="F:sequence-specific DNA binding"/>
    <property type="evidence" value="ECO:0007669"/>
    <property type="project" value="InterPro"/>
</dbReference>
<keyword evidence="2" id="KW-0238">DNA-binding</keyword>
<organism evidence="5 6">
    <name type="scientific">Wenyingzhuangia fucanilytica</name>
    <dbReference type="NCBI Taxonomy" id="1790137"/>
    <lineage>
        <taxon>Bacteria</taxon>
        <taxon>Pseudomonadati</taxon>
        <taxon>Bacteroidota</taxon>
        <taxon>Flavobacteriia</taxon>
        <taxon>Flavobacteriales</taxon>
        <taxon>Flavobacteriaceae</taxon>
        <taxon>Wenyingzhuangia</taxon>
    </lineage>
</organism>
<evidence type="ECO:0000313" key="6">
    <source>
        <dbReference type="Proteomes" id="UP000092967"/>
    </source>
</evidence>
<sequence>MIHFDPTKYKNIDKSTKILIDEKHLFSLLILDNYQSEKQHYRFETERNYIQLFFNLKNTSKVAFNMEHCAVELQKNESSMVYFKDDKMNILFEMGEESQMIVMLVPVQYFHSLFSDENNYLLNYNNFVVGKPIIETKTTTPSQQVVLHQIISKQDNSPLGNLFLKAKVFELFSLYFSNVEDNNNENCPFMANEDTLSQLKKVKDIIIENMADPPSLEELSKTVGLNIKKLKQGFKEVYGAPVFTFLLNYKLEFAKKLLTENQLNVNEIGNKVGYSNSSHFIAAFKRKFGITPKQFTKQNNA</sequence>
<name>A0A1B1Y642_9FLAO</name>
<dbReference type="PROSITE" id="PS00041">
    <property type="entry name" value="HTH_ARAC_FAMILY_1"/>
    <property type="match status" value="1"/>
</dbReference>
<dbReference type="PRINTS" id="PR00032">
    <property type="entry name" value="HTHARAC"/>
</dbReference>
<accession>A0A1B1Y642</accession>
<keyword evidence="6" id="KW-1185">Reference proteome</keyword>
<evidence type="ECO:0000256" key="2">
    <source>
        <dbReference type="ARBA" id="ARBA00023125"/>
    </source>
</evidence>